<keyword evidence="1 4" id="KW-0547">Nucleotide-binding</keyword>
<evidence type="ECO:0000313" key="11">
    <source>
        <dbReference type="RefSeq" id="XP_012946404.1"/>
    </source>
</evidence>
<evidence type="ECO:0000313" key="9">
    <source>
        <dbReference type="RefSeq" id="XP_005113264.1"/>
    </source>
</evidence>
<dbReference type="RefSeq" id="XP_005113265.1">
    <property type="nucleotide sequence ID" value="XM_005113208.3"/>
</dbReference>
<dbReference type="CDD" id="cd07572">
    <property type="entry name" value="nit"/>
    <property type="match status" value="1"/>
</dbReference>
<dbReference type="PROSITE" id="PS50263">
    <property type="entry name" value="CN_HYDROLASE"/>
    <property type="match status" value="1"/>
</dbReference>
<accession>A0ABM1AEZ6</accession>
<gene>
    <name evidence="8 9 10 11" type="primary">LOC101855926</name>
</gene>
<dbReference type="InterPro" id="IPR045254">
    <property type="entry name" value="Nit1/2_C-N_Hydrolase"/>
</dbReference>
<dbReference type="PROSITE" id="PS01227">
    <property type="entry name" value="UPF0012"/>
    <property type="match status" value="1"/>
</dbReference>
<dbReference type="SUPFAM" id="SSF56317">
    <property type="entry name" value="Carbon-nitrogen hydrolase"/>
    <property type="match status" value="1"/>
</dbReference>
<dbReference type="Pfam" id="PF01230">
    <property type="entry name" value="HIT"/>
    <property type="match status" value="1"/>
</dbReference>
<feature type="domain" description="CN hydrolase" evidence="5">
    <location>
        <begin position="46"/>
        <end position="296"/>
    </location>
</feature>
<keyword evidence="2 4" id="KW-0378">Hydrolase</keyword>
<dbReference type="Gene3D" id="3.60.110.10">
    <property type="entry name" value="Carbon-nitrogen hydrolase"/>
    <property type="match status" value="1"/>
</dbReference>
<dbReference type="GeneID" id="101855926"/>
<proteinExistence type="predicted"/>
<feature type="domain" description="HIT" evidence="6">
    <location>
        <begin position="336"/>
        <end position="444"/>
    </location>
</feature>
<protein>
    <recommendedName>
        <fullName evidence="4">Bis(5'-adenosyl)-triphosphatase</fullName>
        <ecNumber evidence="4">3.6.1.29</ecNumber>
    </recommendedName>
</protein>
<dbReference type="InterPro" id="IPR001110">
    <property type="entry name" value="UPF0012_CS"/>
</dbReference>
<dbReference type="CDD" id="cd01275">
    <property type="entry name" value="FHIT"/>
    <property type="match status" value="1"/>
</dbReference>
<evidence type="ECO:0000313" key="10">
    <source>
        <dbReference type="RefSeq" id="XP_005113265.1"/>
    </source>
</evidence>
<dbReference type="PANTHER" id="PTHR23088">
    <property type="entry name" value="NITRILASE-RELATED"/>
    <property type="match status" value="1"/>
</dbReference>
<dbReference type="InterPro" id="IPR036265">
    <property type="entry name" value="HIT-like_sf"/>
</dbReference>
<keyword evidence="7" id="KW-1185">Reference proteome</keyword>
<dbReference type="PANTHER" id="PTHR23088:SF27">
    <property type="entry name" value="DEAMINATED GLUTATHIONE AMIDASE"/>
    <property type="match status" value="1"/>
</dbReference>
<feature type="short sequence motif" description="Histidine triad motif" evidence="3">
    <location>
        <begin position="429"/>
        <end position="433"/>
    </location>
</feature>
<evidence type="ECO:0000256" key="3">
    <source>
        <dbReference type="PROSITE-ProRule" id="PRU00464"/>
    </source>
</evidence>
<dbReference type="InterPro" id="IPR036526">
    <property type="entry name" value="C-N_Hydrolase_sf"/>
</dbReference>
<comment type="catalytic activity">
    <reaction evidence="4">
        <text>P(1),P(3)-bis(5'-adenosyl) triphosphate + H2O = AMP + ADP + 2 H(+)</text>
        <dbReference type="Rhea" id="RHEA:13893"/>
        <dbReference type="ChEBI" id="CHEBI:15377"/>
        <dbReference type="ChEBI" id="CHEBI:15378"/>
        <dbReference type="ChEBI" id="CHEBI:58529"/>
        <dbReference type="ChEBI" id="CHEBI:456215"/>
        <dbReference type="ChEBI" id="CHEBI:456216"/>
        <dbReference type="EC" id="3.6.1.29"/>
    </reaction>
</comment>
<evidence type="ECO:0000313" key="7">
    <source>
        <dbReference type="Proteomes" id="UP000694888"/>
    </source>
</evidence>
<dbReference type="EC" id="3.6.1.29" evidence="4"/>
<reference evidence="8 9" key="1">
    <citation type="submission" date="2025-05" db="UniProtKB">
        <authorList>
            <consortium name="RefSeq"/>
        </authorList>
    </citation>
    <scope>IDENTIFICATION</scope>
</reference>
<dbReference type="InterPro" id="IPR019808">
    <property type="entry name" value="Histidine_triad_CS"/>
</dbReference>
<sequence length="485" mass="53275">MKWIASSLFSQTHCILRSFRVGRLCTAKMASSSSPSGGNSVVPQKSLIAVCQMTATSDKEENLKTVLELIACGTRRGAKMIFLPEACDYIGESKQQSVDLAEPLNGNFVQQCQKAALEHSVWLSIGGFHQKAPASENQKLLNTHVLINDQGKVEATYDKTHLFDLDIAGKVRLCESDYVVRGGGIVPPVATPIGRVGLAICYDMRFPEMALALAQQGAHLITYPSAFTQPTGMAHWESILRARAIETQCYVVAAAQTGSHNAKRSSYGHAMVVDPWGAVVAQCSEGTGVCTAEVDLAYLNKLRGQMPVMQHRRTDLYGKVNALASSTGKISPDDEPIYPFGHVKVPSAQVFYRTPLSFAFVNIKPVLPGHTLVATLRPVVHLSELSPAELTDLFTTVQTVSEVVKKHFGASSMTVALQDGPEAGQTVRHIHVHILPRKKKDFEDNDDIYDKIQNHDKGWTAETRFRSEEEMAEESKQLRQYFCDS</sequence>
<evidence type="ECO:0000259" key="5">
    <source>
        <dbReference type="PROSITE" id="PS50263"/>
    </source>
</evidence>
<comment type="cofactor">
    <cofactor evidence="4">
        <name>Mn(2+)</name>
        <dbReference type="ChEBI" id="CHEBI:29035"/>
    </cofactor>
</comment>
<dbReference type="Pfam" id="PF00795">
    <property type="entry name" value="CN_hydrolase"/>
    <property type="match status" value="1"/>
</dbReference>
<organism evidence="7 11">
    <name type="scientific">Aplysia californica</name>
    <name type="common">California sea hare</name>
    <dbReference type="NCBI Taxonomy" id="6500"/>
    <lineage>
        <taxon>Eukaryota</taxon>
        <taxon>Metazoa</taxon>
        <taxon>Spiralia</taxon>
        <taxon>Lophotrochozoa</taxon>
        <taxon>Mollusca</taxon>
        <taxon>Gastropoda</taxon>
        <taxon>Heterobranchia</taxon>
        <taxon>Euthyneura</taxon>
        <taxon>Tectipleura</taxon>
        <taxon>Aplysiida</taxon>
        <taxon>Aplysioidea</taxon>
        <taxon>Aplysiidae</taxon>
        <taxon>Aplysia</taxon>
    </lineage>
</organism>
<dbReference type="InterPro" id="IPR039383">
    <property type="entry name" value="FHIT"/>
</dbReference>
<dbReference type="Gene3D" id="3.30.428.10">
    <property type="entry name" value="HIT-like"/>
    <property type="match status" value="1"/>
</dbReference>
<dbReference type="InterPro" id="IPR003010">
    <property type="entry name" value="C-N_Hydrolase"/>
</dbReference>
<evidence type="ECO:0000313" key="8">
    <source>
        <dbReference type="RefSeq" id="XP_005113263.1"/>
    </source>
</evidence>
<dbReference type="Proteomes" id="UP000694888">
    <property type="component" value="Unplaced"/>
</dbReference>
<dbReference type="SUPFAM" id="SSF54197">
    <property type="entry name" value="HIT-like"/>
    <property type="match status" value="1"/>
</dbReference>
<dbReference type="RefSeq" id="XP_005113264.1">
    <property type="nucleotide sequence ID" value="XM_005113207.3"/>
</dbReference>
<evidence type="ECO:0000259" key="6">
    <source>
        <dbReference type="PROSITE" id="PS51084"/>
    </source>
</evidence>
<dbReference type="RefSeq" id="XP_005113263.1">
    <property type="nucleotide sequence ID" value="XM_005113206.3"/>
</dbReference>
<name>A0ABM1AEZ6_APLCA</name>
<dbReference type="PROSITE" id="PS51084">
    <property type="entry name" value="HIT_2"/>
    <property type="match status" value="1"/>
</dbReference>
<dbReference type="InterPro" id="IPR011146">
    <property type="entry name" value="HIT-like"/>
</dbReference>
<dbReference type="PROSITE" id="PS00892">
    <property type="entry name" value="HIT_1"/>
    <property type="match status" value="1"/>
</dbReference>
<evidence type="ECO:0000256" key="2">
    <source>
        <dbReference type="ARBA" id="ARBA00022801"/>
    </source>
</evidence>
<evidence type="ECO:0000256" key="4">
    <source>
        <dbReference type="RuleBase" id="RU366076"/>
    </source>
</evidence>
<evidence type="ECO:0000256" key="1">
    <source>
        <dbReference type="ARBA" id="ARBA00022741"/>
    </source>
</evidence>
<dbReference type="RefSeq" id="XP_012946404.1">
    <property type="nucleotide sequence ID" value="XM_013090950.2"/>
</dbReference>